<protein>
    <submittedName>
        <fullName evidence="2">Uncharacterized protein</fullName>
    </submittedName>
</protein>
<keyword evidence="1" id="KW-0732">Signal</keyword>
<organism evidence="2 3">
    <name type="scientific">Patella caerulea</name>
    <name type="common">Rayed Mediterranean limpet</name>
    <dbReference type="NCBI Taxonomy" id="87958"/>
    <lineage>
        <taxon>Eukaryota</taxon>
        <taxon>Metazoa</taxon>
        <taxon>Spiralia</taxon>
        <taxon>Lophotrochozoa</taxon>
        <taxon>Mollusca</taxon>
        <taxon>Gastropoda</taxon>
        <taxon>Patellogastropoda</taxon>
        <taxon>Patelloidea</taxon>
        <taxon>Patellidae</taxon>
        <taxon>Patella</taxon>
    </lineage>
</organism>
<accession>A0AAN8K0G8</accession>
<dbReference type="EMBL" id="JAZGQO010000002">
    <property type="protein sequence ID" value="KAK6190178.1"/>
    <property type="molecule type" value="Genomic_DNA"/>
</dbReference>
<dbReference type="PROSITE" id="PS51257">
    <property type="entry name" value="PROKAR_LIPOPROTEIN"/>
    <property type="match status" value="1"/>
</dbReference>
<dbReference type="AlphaFoldDB" id="A0AAN8K0G8"/>
<dbReference type="Proteomes" id="UP001347796">
    <property type="component" value="Unassembled WGS sequence"/>
</dbReference>
<keyword evidence="3" id="KW-1185">Reference proteome</keyword>
<evidence type="ECO:0000313" key="2">
    <source>
        <dbReference type="EMBL" id="KAK6190178.1"/>
    </source>
</evidence>
<gene>
    <name evidence="2" type="ORF">SNE40_002101</name>
</gene>
<evidence type="ECO:0000256" key="1">
    <source>
        <dbReference type="SAM" id="SignalP"/>
    </source>
</evidence>
<evidence type="ECO:0000313" key="3">
    <source>
        <dbReference type="Proteomes" id="UP001347796"/>
    </source>
</evidence>
<comment type="caution">
    <text evidence="2">The sequence shown here is derived from an EMBL/GenBank/DDBJ whole genome shotgun (WGS) entry which is preliminary data.</text>
</comment>
<proteinExistence type="predicted"/>
<reference evidence="2 3" key="1">
    <citation type="submission" date="2024-01" db="EMBL/GenBank/DDBJ databases">
        <title>The genome of the rayed Mediterranean limpet Patella caerulea (Linnaeus, 1758).</title>
        <authorList>
            <person name="Anh-Thu Weber A."/>
            <person name="Halstead-Nussloch G."/>
        </authorList>
    </citation>
    <scope>NUCLEOTIDE SEQUENCE [LARGE SCALE GENOMIC DNA]</scope>
    <source>
        <strain evidence="2">AATW-2023a</strain>
        <tissue evidence="2">Whole specimen</tissue>
    </source>
</reference>
<feature type="signal peptide" evidence="1">
    <location>
        <begin position="1"/>
        <end position="20"/>
    </location>
</feature>
<sequence length="241" mass="25819">MRFIISFSIAVLALVATIQACDDTKLDACKTEFDDSIVAAGDNATEKCSASVVLTKCLTGEVADCPDGFNFTKYLELKTENDAFMVDNKTCNADMSMCEKMIHSCNDKLLVAKTCKTQTAFMDCYVGAYIMCPETQASINITAKLNLTAYASCSADGKCYVDYYNCLMGKTNVTCEAGTGSASCCSSTSAVMECAMETDSCKATLGYANLKTAYEDKCSGANGLTVTWLLVAVAIFLAKQF</sequence>
<name>A0AAN8K0G8_PATCE</name>
<feature type="chain" id="PRO_5042936355" evidence="1">
    <location>
        <begin position="21"/>
        <end position="241"/>
    </location>
</feature>